<evidence type="ECO:0000256" key="11">
    <source>
        <dbReference type="ARBA" id="ARBA00034532"/>
    </source>
</evidence>
<dbReference type="InterPro" id="IPR050168">
    <property type="entry name" value="AAA_ATPase_domain"/>
</dbReference>
<evidence type="ECO:0000256" key="13">
    <source>
        <dbReference type="SAM" id="MobiDB-lite"/>
    </source>
</evidence>
<dbReference type="PANTHER" id="PTHR23077">
    <property type="entry name" value="AAA-FAMILY ATPASE"/>
    <property type="match status" value="1"/>
</dbReference>
<feature type="compositionally biased region" description="Basic and acidic residues" evidence="13">
    <location>
        <begin position="1114"/>
        <end position="1133"/>
    </location>
</feature>
<keyword evidence="16" id="KW-1185">Reference proteome</keyword>
<dbReference type="SUPFAM" id="SSF52540">
    <property type="entry name" value="P-loop containing nucleoside triphosphate hydrolases"/>
    <property type="match status" value="2"/>
</dbReference>
<dbReference type="SUPFAM" id="SSF54585">
    <property type="entry name" value="Cdc48 domain 2-like"/>
    <property type="match status" value="1"/>
</dbReference>
<protein>
    <recommendedName>
        <fullName evidence="11">Peroxisomal ATPase PEX1</fullName>
    </recommendedName>
    <alternativeName>
        <fullName evidence="10">Peroxin-1</fullName>
    </alternativeName>
</protein>
<feature type="compositionally biased region" description="Low complexity" evidence="13">
    <location>
        <begin position="643"/>
        <end position="653"/>
    </location>
</feature>
<evidence type="ECO:0000256" key="7">
    <source>
        <dbReference type="ARBA" id="ARBA00022840"/>
    </source>
</evidence>
<comment type="similarity">
    <text evidence="2">Belongs to the AAA ATPase family.</text>
</comment>
<dbReference type="InterPro" id="IPR041569">
    <property type="entry name" value="AAA_lid_3"/>
</dbReference>
<dbReference type="GO" id="GO:0016887">
    <property type="term" value="F:ATP hydrolysis activity"/>
    <property type="evidence" value="ECO:0007669"/>
    <property type="project" value="InterPro"/>
</dbReference>
<feature type="region of interest" description="Disordered" evidence="13">
    <location>
        <begin position="130"/>
        <end position="167"/>
    </location>
</feature>
<evidence type="ECO:0000256" key="9">
    <source>
        <dbReference type="ARBA" id="ARBA00023136"/>
    </source>
</evidence>
<dbReference type="SMART" id="SM00382">
    <property type="entry name" value="AAA"/>
    <property type="match status" value="2"/>
</dbReference>
<dbReference type="GO" id="GO:0016558">
    <property type="term" value="P:protein import into peroxisome matrix"/>
    <property type="evidence" value="ECO:0007669"/>
    <property type="project" value="TreeGrafter"/>
</dbReference>
<dbReference type="InterPro" id="IPR029067">
    <property type="entry name" value="CDC48_domain_2-like_sf"/>
</dbReference>
<dbReference type="InterPro" id="IPR003593">
    <property type="entry name" value="AAA+_ATPase"/>
</dbReference>
<proteinExistence type="inferred from homology"/>
<evidence type="ECO:0000313" key="15">
    <source>
        <dbReference type="EMBL" id="KKY29120.1"/>
    </source>
</evidence>
<dbReference type="EMBL" id="LCWF01000005">
    <property type="protein sequence ID" value="KKY29120.1"/>
    <property type="molecule type" value="Genomic_DNA"/>
</dbReference>
<keyword evidence="9" id="KW-0472">Membrane</keyword>
<evidence type="ECO:0000256" key="2">
    <source>
        <dbReference type="ARBA" id="ARBA00006914"/>
    </source>
</evidence>
<dbReference type="Pfam" id="PF17862">
    <property type="entry name" value="AAA_lid_3"/>
    <property type="match status" value="2"/>
</dbReference>
<dbReference type="AlphaFoldDB" id="A0A0G2HLC6"/>
<evidence type="ECO:0000313" key="16">
    <source>
        <dbReference type="Proteomes" id="UP000053317"/>
    </source>
</evidence>
<reference evidence="15 16" key="1">
    <citation type="submission" date="2015-05" db="EMBL/GenBank/DDBJ databases">
        <title>Distinctive expansion of gene families associated with plant cell wall degradation and secondary metabolism in the genomes of grapevine trunk pathogens.</title>
        <authorList>
            <person name="Lawrence D.P."/>
            <person name="Travadon R."/>
            <person name="Rolshausen P.E."/>
            <person name="Baumgartner K."/>
        </authorList>
    </citation>
    <scope>NUCLEOTIDE SEQUENCE [LARGE SCALE GENOMIC DNA]</scope>
    <source>
        <strain evidence="15">UCRPC4</strain>
    </source>
</reference>
<reference evidence="15 16" key="2">
    <citation type="submission" date="2015-05" db="EMBL/GenBank/DDBJ databases">
        <authorList>
            <person name="Morales-Cruz A."/>
            <person name="Amrine K.C."/>
            <person name="Cantu D."/>
        </authorList>
    </citation>
    <scope>NUCLEOTIDE SEQUENCE [LARGE SCALE GENOMIC DNA]</scope>
    <source>
        <strain evidence="15">UCRPC4</strain>
    </source>
</reference>
<dbReference type="OrthoDB" id="2187at2759"/>
<accession>A0A0G2HLC6</accession>
<sequence>MTEQEVPTVEVDSAFGKLLGLAHGQKIGIFIHLNPPVAHTVNIEPLTPADWEIIELHATFLELNTLSQIRALPNPSFTAPASAQAERFHPLTLHLSPTSTANVIVTSLSPPIPNNQPFAKISPDAEVIVAPKDRPKSSRGVRNEARSVASRRSGKSGVSTTRSKAHSKRSVFLRGVDQQIAHHWFRGSHGEKAVDELQVWVPKDVVRNKPISGQEFVTLSLIRPAGLRAQLEPHQVQQLKDAEASEAGIPSTKIVARVLEWLSPPDTYHIALSSGVCTALGCQGQVGSIIRIESPPQPTSRGSVQTFKIFPFTTTGNKTASLKFGGDSTSSRRAMADEIQRHYAREDGILRGPITDGMCLPPIRTPSNITSFDGGVVRFNPPVQKEQDKSRSFGWCQGKDNLPKIEVQGEIPRPLDPQLLGPAEGDPLPDEIPDLVAVDSVISKSLAYLSLCSSILLEGGLGSGKTTVAQLLCTRMKEDFLCNTIYFPCRNLVTDETRVSTIKETLTRIFMSASWSARLGGQALVVLDDLDVLCPVETELHVGNDNGRSHQVSEILFRIIREYCGYQTGIVLLATTQSKDSLHNVLVSGHIISETISLKAPDKDARRKILEKVTETKKSVDYLTSGSSHENEVSADPDSTWLDPQDSSQPDSSEGFHVSSDVDFLDLAGKTDGYMPADLVLLVSRACNEALIRTIESQSESDSISLTRTDFTAALAGFTPASLRNVTLTHSTTTFSSVGGLHATRRVLLETLQYPTKYAPIFASCPLRLRSGLLLYGYPGCGKTLLASAVAGECGLNFISVKGPEILNKYIGASEKSVRDLFERAEAARPCILFFDEFDSIAPKRGHDSTGVTDRVVNQLLTQMDGAEGLSGVYVLAATSRPDLIDPALLRPGRLDKSLLCDMPTFDDRMDILQALSEKLTLSPDALSRLKEVADKTEGYSGADLQAVLYNAHLEAVHDLLGDLSSDSKKRNGSKTSSRPTSGAPSRKSSTHSSHRKPKEADIMQFMYSASEDAAAKKSTPSSSTIDPPALIAENLAAIKLARKGSNSNTRPTSSNNGNKSDAKDPTSSTGPSSDEVTITPRHIFSSLSNTKPSISQAERSRLASIYAEFVEGRRNGEGSYKKGGEEMGREVGGRSSLM</sequence>
<evidence type="ECO:0000259" key="14">
    <source>
        <dbReference type="SMART" id="SM00382"/>
    </source>
</evidence>
<feature type="compositionally biased region" description="Polar residues" evidence="13">
    <location>
        <begin position="974"/>
        <end position="984"/>
    </location>
</feature>
<feature type="compositionally biased region" description="Polar residues" evidence="13">
    <location>
        <begin position="1066"/>
        <end position="1077"/>
    </location>
</feature>
<keyword evidence="5" id="KW-0547">Nucleotide-binding</keyword>
<feature type="domain" description="AAA+ ATPase" evidence="14">
    <location>
        <begin position="451"/>
        <end position="602"/>
    </location>
</feature>
<evidence type="ECO:0000256" key="4">
    <source>
        <dbReference type="ARBA" id="ARBA00022593"/>
    </source>
</evidence>
<feature type="region of interest" description="Disordered" evidence="13">
    <location>
        <begin position="1043"/>
        <end position="1078"/>
    </location>
</feature>
<keyword evidence="3" id="KW-0813">Transport</keyword>
<dbReference type="GO" id="GO:0005778">
    <property type="term" value="C:peroxisomal membrane"/>
    <property type="evidence" value="ECO:0007669"/>
    <property type="project" value="TreeGrafter"/>
</dbReference>
<dbReference type="CDD" id="cd19526">
    <property type="entry name" value="RecA-like_PEX1_r2"/>
    <property type="match status" value="1"/>
</dbReference>
<dbReference type="Pfam" id="PF09262">
    <property type="entry name" value="PEX-1N"/>
    <property type="match status" value="1"/>
</dbReference>
<evidence type="ECO:0000256" key="6">
    <source>
        <dbReference type="ARBA" id="ARBA00022801"/>
    </source>
</evidence>
<dbReference type="GO" id="GO:0005829">
    <property type="term" value="C:cytosol"/>
    <property type="evidence" value="ECO:0007669"/>
    <property type="project" value="TreeGrafter"/>
</dbReference>
<dbReference type="Pfam" id="PF00004">
    <property type="entry name" value="AAA"/>
    <property type="match status" value="2"/>
</dbReference>
<comment type="caution">
    <text evidence="15">The sequence shown here is derived from an EMBL/GenBank/DDBJ whole genome shotgun (WGS) entry which is preliminary data.</text>
</comment>
<feature type="region of interest" description="Disordered" evidence="13">
    <location>
        <begin position="621"/>
        <end position="656"/>
    </location>
</feature>
<dbReference type="Proteomes" id="UP000053317">
    <property type="component" value="Unassembled WGS sequence"/>
</dbReference>
<comment type="subcellular location">
    <subcellularLocation>
        <location evidence="1">Membrane</location>
    </subcellularLocation>
</comment>
<evidence type="ECO:0000256" key="5">
    <source>
        <dbReference type="ARBA" id="ARBA00022741"/>
    </source>
</evidence>
<feature type="region of interest" description="Disordered" evidence="13">
    <location>
        <begin position="1114"/>
        <end position="1139"/>
    </location>
</feature>
<dbReference type="PANTHER" id="PTHR23077:SF12">
    <property type="entry name" value="PEROXISOMAL ATPASE PEX1"/>
    <property type="match status" value="1"/>
</dbReference>
<keyword evidence="4" id="KW-0962">Peroxisome biogenesis</keyword>
<feature type="compositionally biased region" description="Basic residues" evidence="13">
    <location>
        <begin position="989"/>
        <end position="998"/>
    </location>
</feature>
<organism evidence="15 16">
    <name type="scientific">Phaeomoniella chlamydospora</name>
    <name type="common">Phaeoacremonium chlamydosporum</name>
    <dbReference type="NCBI Taxonomy" id="158046"/>
    <lineage>
        <taxon>Eukaryota</taxon>
        <taxon>Fungi</taxon>
        <taxon>Dikarya</taxon>
        <taxon>Ascomycota</taxon>
        <taxon>Pezizomycotina</taxon>
        <taxon>Eurotiomycetes</taxon>
        <taxon>Chaetothyriomycetidae</taxon>
        <taxon>Phaeomoniellales</taxon>
        <taxon>Phaeomoniellaceae</taxon>
        <taxon>Phaeomoniella</taxon>
    </lineage>
</organism>
<dbReference type="InterPro" id="IPR003960">
    <property type="entry name" value="ATPase_AAA_CS"/>
</dbReference>
<dbReference type="Gene3D" id="3.40.50.300">
    <property type="entry name" value="P-loop containing nucleotide triphosphate hydrolases"/>
    <property type="match status" value="2"/>
</dbReference>
<comment type="catalytic activity">
    <reaction evidence="12">
        <text>ATP + H2O = ADP + phosphate + H(+)</text>
        <dbReference type="Rhea" id="RHEA:13065"/>
        <dbReference type="ChEBI" id="CHEBI:15377"/>
        <dbReference type="ChEBI" id="CHEBI:15378"/>
        <dbReference type="ChEBI" id="CHEBI:30616"/>
        <dbReference type="ChEBI" id="CHEBI:43474"/>
        <dbReference type="ChEBI" id="CHEBI:456216"/>
    </reaction>
    <physiologicalReaction direction="left-to-right" evidence="12">
        <dbReference type="Rhea" id="RHEA:13066"/>
    </physiologicalReaction>
</comment>
<dbReference type="FunFam" id="3.40.50.300:FF:000149">
    <property type="entry name" value="Nuclear valosin-containing protein-like"/>
    <property type="match status" value="1"/>
</dbReference>
<dbReference type="FunFam" id="3.10.330.10:FF:000011">
    <property type="entry name" value="Peroxisome biogenesis protein peroxin 1"/>
    <property type="match status" value="1"/>
</dbReference>
<feature type="domain" description="AAA+ ATPase" evidence="14">
    <location>
        <begin position="769"/>
        <end position="904"/>
    </location>
</feature>
<feature type="region of interest" description="Disordered" evidence="13">
    <location>
        <begin position="964"/>
        <end position="999"/>
    </location>
</feature>
<feature type="compositionally biased region" description="Basic and acidic residues" evidence="13">
    <location>
        <begin position="131"/>
        <end position="145"/>
    </location>
</feature>
<evidence type="ECO:0000256" key="1">
    <source>
        <dbReference type="ARBA" id="ARBA00004370"/>
    </source>
</evidence>
<evidence type="ECO:0000256" key="8">
    <source>
        <dbReference type="ARBA" id="ARBA00022927"/>
    </source>
</evidence>
<name>A0A0G2HLC6_PHACM</name>
<dbReference type="Gene3D" id="3.10.330.10">
    <property type="match status" value="1"/>
</dbReference>
<dbReference type="Gene3D" id="1.10.8.60">
    <property type="match status" value="2"/>
</dbReference>
<dbReference type="InterPro" id="IPR003959">
    <property type="entry name" value="ATPase_AAA_core"/>
</dbReference>
<dbReference type="InterPro" id="IPR027417">
    <property type="entry name" value="P-loop_NTPase"/>
</dbReference>
<dbReference type="InterPro" id="IPR015342">
    <property type="entry name" value="PEX1-N_C-lobe"/>
</dbReference>
<keyword evidence="8" id="KW-0653">Protein transport</keyword>
<evidence type="ECO:0000256" key="10">
    <source>
        <dbReference type="ARBA" id="ARBA00032509"/>
    </source>
</evidence>
<keyword evidence="7" id="KW-0067">ATP-binding</keyword>
<evidence type="ECO:0000256" key="3">
    <source>
        <dbReference type="ARBA" id="ARBA00022448"/>
    </source>
</evidence>
<dbReference type="PROSITE" id="PS00674">
    <property type="entry name" value="AAA"/>
    <property type="match status" value="1"/>
</dbReference>
<evidence type="ECO:0000256" key="12">
    <source>
        <dbReference type="ARBA" id="ARBA00048778"/>
    </source>
</evidence>
<dbReference type="GO" id="GO:0005524">
    <property type="term" value="F:ATP binding"/>
    <property type="evidence" value="ECO:0007669"/>
    <property type="project" value="UniProtKB-KW"/>
</dbReference>
<keyword evidence="6" id="KW-0378">Hydrolase</keyword>
<gene>
    <name evidence="15" type="ORF">UCRPC4_g00152</name>
</gene>
<feature type="compositionally biased region" description="Low complexity" evidence="13">
    <location>
        <begin position="1045"/>
        <end position="1059"/>
    </location>
</feature>